<dbReference type="Pfam" id="PF01371">
    <property type="entry name" value="Trp_repressor"/>
    <property type="match status" value="1"/>
</dbReference>
<organism evidence="1 2">
    <name type="scientific">Candidatus Blackburnbacteria bacterium RIFCSPHIGHO2_01_FULL_43_15b</name>
    <dbReference type="NCBI Taxonomy" id="1797513"/>
    <lineage>
        <taxon>Bacteria</taxon>
        <taxon>Candidatus Blackburniibacteriota</taxon>
    </lineage>
</organism>
<dbReference type="PANTHER" id="PTHR40080:SF1">
    <property type="entry name" value="TRPR-LIKE PROTEIN YERC_YECD"/>
    <property type="match status" value="1"/>
</dbReference>
<dbReference type="InterPro" id="IPR013368">
    <property type="entry name" value="YecD_YerC"/>
</dbReference>
<dbReference type="SUPFAM" id="SSF48295">
    <property type="entry name" value="TrpR-like"/>
    <property type="match status" value="1"/>
</dbReference>
<evidence type="ECO:0008006" key="3">
    <source>
        <dbReference type="Google" id="ProtNLM"/>
    </source>
</evidence>
<name>A0A1G1UY23_9BACT</name>
<dbReference type="Gene3D" id="1.10.1270.10">
    <property type="entry name" value="TrpR-like"/>
    <property type="match status" value="1"/>
</dbReference>
<dbReference type="STRING" id="1797513.A2782_02000"/>
<reference evidence="1 2" key="1">
    <citation type="journal article" date="2016" name="Nat. Commun.">
        <title>Thousands of microbial genomes shed light on interconnected biogeochemical processes in an aquifer system.</title>
        <authorList>
            <person name="Anantharaman K."/>
            <person name="Brown C.T."/>
            <person name="Hug L.A."/>
            <person name="Sharon I."/>
            <person name="Castelle C.J."/>
            <person name="Probst A.J."/>
            <person name="Thomas B.C."/>
            <person name="Singh A."/>
            <person name="Wilkins M.J."/>
            <person name="Karaoz U."/>
            <person name="Brodie E.L."/>
            <person name="Williams K.H."/>
            <person name="Hubbard S.S."/>
            <person name="Banfield J.F."/>
        </authorList>
    </citation>
    <scope>NUCLEOTIDE SEQUENCE [LARGE SCALE GENOMIC DNA]</scope>
</reference>
<dbReference type="InterPro" id="IPR038116">
    <property type="entry name" value="TrpR-like_sf"/>
</dbReference>
<dbReference type="NCBIfam" id="TIGR02531">
    <property type="entry name" value="yecD_yerC"/>
    <property type="match status" value="1"/>
</dbReference>
<comment type="caution">
    <text evidence="1">The sequence shown here is derived from an EMBL/GenBank/DDBJ whole genome shotgun (WGS) entry which is preliminary data.</text>
</comment>
<evidence type="ECO:0000313" key="1">
    <source>
        <dbReference type="EMBL" id="OGY08010.1"/>
    </source>
</evidence>
<dbReference type="Proteomes" id="UP000177967">
    <property type="component" value="Unassembled WGS sequence"/>
</dbReference>
<gene>
    <name evidence="1" type="ORF">A2782_02000</name>
</gene>
<dbReference type="GO" id="GO:0003700">
    <property type="term" value="F:DNA-binding transcription factor activity"/>
    <property type="evidence" value="ECO:0007669"/>
    <property type="project" value="InterPro"/>
</dbReference>
<proteinExistence type="predicted"/>
<protein>
    <recommendedName>
        <fullName evidence="3">DNA-binding transcriptional regulator</fullName>
    </recommendedName>
</protein>
<accession>A0A1G1UY23</accession>
<sequence>MDKPNLDKDKKLIIDTLRKLKSEKDLNNFLDDLLTEEEILDLAQRIKIGKLILDGKSYDEISEKIGTSTSTVSKIGQILKYGKGGLEKTLGKHKK</sequence>
<dbReference type="InterPro" id="IPR010921">
    <property type="entry name" value="Trp_repressor/repl_initiator"/>
</dbReference>
<dbReference type="PANTHER" id="PTHR40080">
    <property type="entry name" value="LMO1763 PROTEIN"/>
    <property type="match status" value="1"/>
</dbReference>
<evidence type="ECO:0000313" key="2">
    <source>
        <dbReference type="Proteomes" id="UP000177967"/>
    </source>
</evidence>
<dbReference type="EMBL" id="MHBW01000032">
    <property type="protein sequence ID" value="OGY08010.1"/>
    <property type="molecule type" value="Genomic_DNA"/>
</dbReference>
<dbReference type="InterPro" id="IPR000831">
    <property type="entry name" value="Trp_repress"/>
</dbReference>
<dbReference type="GO" id="GO:0043565">
    <property type="term" value="F:sequence-specific DNA binding"/>
    <property type="evidence" value="ECO:0007669"/>
    <property type="project" value="InterPro"/>
</dbReference>
<dbReference type="AlphaFoldDB" id="A0A1G1UY23"/>